<name>A0A844H9S9_9RHOB</name>
<organism evidence="2 3">
    <name type="scientific">Paracoccus limosus</name>
    <dbReference type="NCBI Taxonomy" id="913252"/>
    <lineage>
        <taxon>Bacteria</taxon>
        <taxon>Pseudomonadati</taxon>
        <taxon>Pseudomonadota</taxon>
        <taxon>Alphaproteobacteria</taxon>
        <taxon>Rhodobacterales</taxon>
        <taxon>Paracoccaceae</taxon>
        <taxon>Paracoccus</taxon>
    </lineage>
</organism>
<dbReference type="Proteomes" id="UP000442533">
    <property type="component" value="Unassembled WGS sequence"/>
</dbReference>
<feature type="transmembrane region" description="Helical" evidence="1">
    <location>
        <begin position="51"/>
        <end position="72"/>
    </location>
</feature>
<evidence type="ECO:0000256" key="1">
    <source>
        <dbReference type="SAM" id="Phobius"/>
    </source>
</evidence>
<sequence>MAGLRLRTRRLFLDRRAYRRRRMIEATRLVPVLLALAVVLPPLWLPQRFSFAGGTLWLAVGWLTAIVATAALNRAIGAIPVTEDEDDA</sequence>
<comment type="caution">
    <text evidence="2">The sequence shown here is derived from an EMBL/GenBank/DDBJ whole genome shotgun (WGS) entry which is preliminary data.</text>
</comment>
<evidence type="ECO:0000313" key="3">
    <source>
        <dbReference type="Proteomes" id="UP000442533"/>
    </source>
</evidence>
<evidence type="ECO:0000313" key="2">
    <source>
        <dbReference type="EMBL" id="MTH36420.1"/>
    </source>
</evidence>
<keyword evidence="1" id="KW-1133">Transmembrane helix</keyword>
<protein>
    <submittedName>
        <fullName evidence="2">Uncharacterized protein</fullName>
    </submittedName>
</protein>
<dbReference type="AlphaFoldDB" id="A0A844H9S9"/>
<dbReference type="RefSeq" id="WP_155065935.1">
    <property type="nucleotide sequence ID" value="NZ_WMIF01000038.1"/>
</dbReference>
<keyword evidence="1" id="KW-0472">Membrane</keyword>
<proteinExistence type="predicted"/>
<reference evidence="2 3" key="1">
    <citation type="submission" date="2019-11" db="EMBL/GenBank/DDBJ databases">
        <authorList>
            <person name="Dong K."/>
        </authorList>
    </citation>
    <scope>NUCLEOTIDE SEQUENCE [LARGE SCALE GENOMIC DNA]</scope>
    <source>
        <strain evidence="2 3">JCM 17370</strain>
    </source>
</reference>
<dbReference type="EMBL" id="WMIF01000038">
    <property type="protein sequence ID" value="MTH36420.1"/>
    <property type="molecule type" value="Genomic_DNA"/>
</dbReference>
<keyword evidence="1" id="KW-0812">Transmembrane</keyword>
<feature type="transmembrane region" description="Helical" evidence="1">
    <location>
        <begin position="26"/>
        <end position="45"/>
    </location>
</feature>
<keyword evidence="3" id="KW-1185">Reference proteome</keyword>
<gene>
    <name evidence="2" type="ORF">GL279_17655</name>
</gene>
<dbReference type="OrthoDB" id="7871801at2"/>
<accession>A0A844H9S9</accession>